<evidence type="ECO:0000313" key="5">
    <source>
        <dbReference type="Proteomes" id="UP000305674"/>
    </source>
</evidence>
<dbReference type="InterPro" id="IPR045254">
    <property type="entry name" value="Nit1/2_C-N_Hydrolase"/>
</dbReference>
<organism evidence="4 5">
    <name type="scientific">Ferrimonas sediminicola</name>
    <dbReference type="NCBI Taxonomy" id="2569538"/>
    <lineage>
        <taxon>Bacteria</taxon>
        <taxon>Pseudomonadati</taxon>
        <taxon>Pseudomonadota</taxon>
        <taxon>Gammaproteobacteria</taxon>
        <taxon>Alteromonadales</taxon>
        <taxon>Ferrimonadaceae</taxon>
        <taxon>Ferrimonas</taxon>
    </lineage>
</organism>
<evidence type="ECO:0000256" key="1">
    <source>
        <dbReference type="ARBA" id="ARBA00010613"/>
    </source>
</evidence>
<dbReference type="PANTHER" id="PTHR23088:SF27">
    <property type="entry name" value="DEAMINATED GLUTATHIONE AMIDASE"/>
    <property type="match status" value="1"/>
</dbReference>
<dbReference type="InterPro" id="IPR036526">
    <property type="entry name" value="C-N_Hydrolase_sf"/>
</dbReference>
<dbReference type="AlphaFoldDB" id="A0A4V5NVN3"/>
<dbReference type="OrthoDB" id="9811121at2"/>
<dbReference type="GO" id="GO:0016811">
    <property type="term" value="F:hydrolase activity, acting on carbon-nitrogen (but not peptide) bonds, in linear amides"/>
    <property type="evidence" value="ECO:0007669"/>
    <property type="project" value="InterPro"/>
</dbReference>
<keyword evidence="5" id="KW-1185">Reference proteome</keyword>
<comment type="similarity">
    <text evidence="1">Belongs to the carbon-nitrogen hydrolase superfamily. NIT1/NIT2 family.</text>
</comment>
<dbReference type="Gene3D" id="3.60.110.10">
    <property type="entry name" value="Carbon-nitrogen hydrolase"/>
    <property type="match status" value="1"/>
</dbReference>
<dbReference type="Proteomes" id="UP000305674">
    <property type="component" value="Unassembled WGS sequence"/>
</dbReference>
<gene>
    <name evidence="4" type="ORF">FCL40_01310</name>
</gene>
<dbReference type="PROSITE" id="PS50263">
    <property type="entry name" value="CN_HYDROLASE"/>
    <property type="match status" value="1"/>
</dbReference>
<evidence type="ECO:0000256" key="2">
    <source>
        <dbReference type="ARBA" id="ARBA00022801"/>
    </source>
</evidence>
<dbReference type="RefSeq" id="WP_136850573.1">
    <property type="nucleotide sequence ID" value="NZ_SWCI01000001.1"/>
</dbReference>
<reference evidence="4 5" key="1">
    <citation type="submission" date="2019-04" db="EMBL/GenBank/DDBJ databases">
        <authorList>
            <person name="Hwang J.C."/>
        </authorList>
    </citation>
    <scope>NUCLEOTIDE SEQUENCE [LARGE SCALE GENOMIC DNA]</scope>
    <source>
        <strain evidence="4 5">IMCC35001</strain>
    </source>
</reference>
<sequence length="270" mass="29365">MQLYALQCRSGADPADNLRWLRRQLAPLAEVAGDKLVVLPECVVAFDGPKGQWQSLAEPMGQGPLQRGLAELAELSRCTLVAGTLPILAPDGRAYAATLVFGAQGQCLARYDKVHLFDVTVGDNTGHYRESDTTCPGERLQVVDTPMGRVGLAVCYDLRFPELFRELVARGADIIAVPAAFTRVTGAAHWAPLLQARAIENQVYLVAAGQVGTHDNGRETWGHSMILDPWGEVLANAGDGEGLIHAPFDRQRIQEVRQAMPCLNHIRLPL</sequence>
<dbReference type="Pfam" id="PF00795">
    <property type="entry name" value="CN_hydrolase"/>
    <property type="match status" value="1"/>
</dbReference>
<dbReference type="PROSITE" id="PS01227">
    <property type="entry name" value="UPF0012"/>
    <property type="match status" value="1"/>
</dbReference>
<keyword evidence="2 4" id="KW-0378">Hydrolase</keyword>
<dbReference type="SUPFAM" id="SSF56317">
    <property type="entry name" value="Carbon-nitrogen hydrolase"/>
    <property type="match status" value="1"/>
</dbReference>
<proteinExistence type="inferred from homology"/>
<name>A0A4V5NVN3_9GAMM</name>
<dbReference type="EMBL" id="SWCI01000001">
    <property type="protein sequence ID" value="TKB51221.1"/>
    <property type="molecule type" value="Genomic_DNA"/>
</dbReference>
<protein>
    <submittedName>
        <fullName evidence="4">Carbon-nitrogen hydrolase family protein</fullName>
    </submittedName>
</protein>
<dbReference type="InterPro" id="IPR001110">
    <property type="entry name" value="UPF0012_CS"/>
</dbReference>
<dbReference type="InterPro" id="IPR003010">
    <property type="entry name" value="C-N_Hydrolase"/>
</dbReference>
<comment type="caution">
    <text evidence="4">The sequence shown here is derived from an EMBL/GenBank/DDBJ whole genome shotgun (WGS) entry which is preliminary data.</text>
</comment>
<evidence type="ECO:0000259" key="3">
    <source>
        <dbReference type="PROSITE" id="PS50263"/>
    </source>
</evidence>
<accession>A0A4V5NVN3</accession>
<dbReference type="CDD" id="cd07572">
    <property type="entry name" value="nit"/>
    <property type="match status" value="1"/>
</dbReference>
<feature type="domain" description="CN hydrolase" evidence="3">
    <location>
        <begin position="1"/>
        <end position="250"/>
    </location>
</feature>
<dbReference type="PANTHER" id="PTHR23088">
    <property type="entry name" value="NITRILASE-RELATED"/>
    <property type="match status" value="1"/>
</dbReference>
<evidence type="ECO:0000313" key="4">
    <source>
        <dbReference type="EMBL" id="TKB51221.1"/>
    </source>
</evidence>